<dbReference type="Proteomes" id="UP000190774">
    <property type="component" value="Unassembled WGS sequence"/>
</dbReference>
<sequence length="203" mass="22198">MATPQEIELAAQEAAKQLVSSGSFNPSSSKLKAACGVENPLCNGMTKEEKAKVQAIVKDRLDQAKELTKTLPALMEDRDRAIDRLKAVTAMVNDCRDNVKFAQEELATAVPGSAREAELQRRIRDNQQRIDQDLPLVTENATRVTQIEDQMKRVTQAAVGTAVKNDPTDQSVPVKKAMAEKAAQEAAPKESKSLLQTIRSKLS</sequence>
<name>A0A1T4YR25_9BACT</name>
<feature type="compositionally biased region" description="Polar residues" evidence="1">
    <location>
        <begin position="193"/>
        <end position="203"/>
    </location>
</feature>
<feature type="region of interest" description="Disordered" evidence="1">
    <location>
        <begin position="160"/>
        <end position="203"/>
    </location>
</feature>
<dbReference type="EMBL" id="FUYE01000016">
    <property type="protein sequence ID" value="SKB04186.1"/>
    <property type="molecule type" value="Genomic_DNA"/>
</dbReference>
<evidence type="ECO:0000256" key="1">
    <source>
        <dbReference type="SAM" id="MobiDB-lite"/>
    </source>
</evidence>
<dbReference type="RefSeq" id="WP_078815160.1">
    <property type="nucleotide sequence ID" value="NZ_FUYE01000016.1"/>
</dbReference>
<feature type="compositionally biased region" description="Basic and acidic residues" evidence="1">
    <location>
        <begin position="177"/>
        <end position="192"/>
    </location>
</feature>
<gene>
    <name evidence="2" type="ORF">SAMN02745166_04005</name>
</gene>
<dbReference type="AlphaFoldDB" id="A0A1T4YR25"/>
<protein>
    <submittedName>
        <fullName evidence="2">Uncharacterized protein</fullName>
    </submittedName>
</protein>
<proteinExistence type="predicted"/>
<keyword evidence="3" id="KW-1185">Reference proteome</keyword>
<accession>A0A1T4YR25</accession>
<organism evidence="2 3">
    <name type="scientific">Prosthecobacter debontii</name>
    <dbReference type="NCBI Taxonomy" id="48467"/>
    <lineage>
        <taxon>Bacteria</taxon>
        <taxon>Pseudomonadati</taxon>
        <taxon>Verrucomicrobiota</taxon>
        <taxon>Verrucomicrobiia</taxon>
        <taxon>Verrucomicrobiales</taxon>
        <taxon>Verrucomicrobiaceae</taxon>
        <taxon>Prosthecobacter</taxon>
    </lineage>
</organism>
<evidence type="ECO:0000313" key="3">
    <source>
        <dbReference type="Proteomes" id="UP000190774"/>
    </source>
</evidence>
<reference evidence="3" key="1">
    <citation type="submission" date="2017-02" db="EMBL/GenBank/DDBJ databases">
        <authorList>
            <person name="Varghese N."/>
            <person name="Submissions S."/>
        </authorList>
    </citation>
    <scope>NUCLEOTIDE SEQUENCE [LARGE SCALE GENOMIC DNA]</scope>
    <source>
        <strain evidence="3">ATCC 700200</strain>
    </source>
</reference>
<evidence type="ECO:0000313" key="2">
    <source>
        <dbReference type="EMBL" id="SKB04186.1"/>
    </source>
</evidence>